<dbReference type="InterPro" id="IPR011043">
    <property type="entry name" value="Gal_Oxase/kelch_b-propeller"/>
</dbReference>
<feature type="chain" id="PRO_5046143733" evidence="3">
    <location>
        <begin position="19"/>
        <end position="885"/>
    </location>
</feature>
<dbReference type="Proteomes" id="UP001158576">
    <property type="component" value="Chromosome 2"/>
</dbReference>
<sequence length="885" mass="99184">MKKILLALLGLGTGQTLSSFSATINLENPCGSTENAQDCELNLEAITAIACEGLFNCSGSFSWPDDEKPEGVTDEPITNPLIVEDKVKDNCKDSHEIIAIPGQFEDDPTNQLPNIWPVPPHIPILEPFMNLMMGIEDANNGIFPCDIILNFAEKCPADKPTNQALCDRIKDVIREVFDTLEKEFPTCLESFECLPDFFADICPEHIECEGDMPIDSSSNVCLPTVGWPRALLINTNLLQHQLIEKEGEFKINTTGILTRGSMYSFYGNKHYFFGGEDLIFGENRKFEENVVYLADGEFKRSETRLPEYDTNKIYRGFARGAAAIFQGKVWICGVGFAPDTCYFFSGKKFDKSNAKLNIGHTEYPSLLSTNKFGLLISGGRTEVTYPEQDWVSHGRRLANAEAFEAYDGSEWKKIDVIDQTDLKMFLSHHLSIEINNKIYILGGNQGNKAHPSLKLTLPEGCNNVFKKNCNPILTSSVELNQFRQGRGFWKNNILTMVGNSLSSFGTFHEQLTLDDNEEMTVIKVSNSPGQEQSVSMFYDAAIFDRCLLYSKSSKREKSILRKSTIQSHPLEKIFEHSLTVFFETYDALDSVQESIVENLTPEKSGETLDELANMEEFKELDKEDVLTITKEVQVQEEILPDIRPLSKYLEYFDCVDHEEDEFCSHCETDCDCSFKKDKSDCDAFFFTVELEISAKTEAEQLQILKHFKDSINLTMFEDDEESCNACQIPTTESFPTDSPLTEAPTTESPETIPITIELLPTTSDQEIIDETTLPEIDTTILPEITSTSSPENNEEDDEVSILAIVLSSSYGALCLTAVTGSVFFVFKAKKKTVAIVLMISVIMLSILTALQITCYLKNQLDEASFLGTFILTVLFGVVSIPTLLF</sequence>
<dbReference type="SUPFAM" id="SSF50965">
    <property type="entry name" value="Galactose oxidase, central domain"/>
    <property type="match status" value="1"/>
</dbReference>
<dbReference type="EMBL" id="OU015567">
    <property type="protein sequence ID" value="CAG5110268.1"/>
    <property type="molecule type" value="Genomic_DNA"/>
</dbReference>
<keyword evidence="2" id="KW-0812">Transmembrane</keyword>
<evidence type="ECO:0000256" key="3">
    <source>
        <dbReference type="SAM" id="SignalP"/>
    </source>
</evidence>
<evidence type="ECO:0000313" key="4">
    <source>
        <dbReference type="EMBL" id="CAG5110268.1"/>
    </source>
</evidence>
<name>A0ABN7T1H0_OIKDI</name>
<feature type="transmembrane region" description="Helical" evidence="2">
    <location>
        <begin position="801"/>
        <end position="826"/>
    </location>
</feature>
<feature type="transmembrane region" description="Helical" evidence="2">
    <location>
        <begin position="833"/>
        <end position="852"/>
    </location>
</feature>
<feature type="region of interest" description="Disordered" evidence="1">
    <location>
        <begin position="728"/>
        <end position="749"/>
    </location>
</feature>
<keyword evidence="2" id="KW-1133">Transmembrane helix</keyword>
<evidence type="ECO:0000256" key="1">
    <source>
        <dbReference type="SAM" id="MobiDB-lite"/>
    </source>
</evidence>
<evidence type="ECO:0000256" key="2">
    <source>
        <dbReference type="SAM" id="Phobius"/>
    </source>
</evidence>
<gene>
    <name evidence="4" type="ORF">OKIOD_LOCUS13448</name>
</gene>
<keyword evidence="5" id="KW-1185">Reference proteome</keyword>
<keyword evidence="2" id="KW-0472">Membrane</keyword>
<accession>A0ABN7T1H0</accession>
<protein>
    <submittedName>
        <fullName evidence="4">Oidioi.mRNA.OKI2018_I69.chr2.g4683.t1.cds</fullName>
    </submittedName>
</protein>
<feature type="transmembrane region" description="Helical" evidence="2">
    <location>
        <begin position="864"/>
        <end position="884"/>
    </location>
</feature>
<evidence type="ECO:0000313" key="5">
    <source>
        <dbReference type="Proteomes" id="UP001158576"/>
    </source>
</evidence>
<keyword evidence="3" id="KW-0732">Signal</keyword>
<reference evidence="4 5" key="1">
    <citation type="submission" date="2021-04" db="EMBL/GenBank/DDBJ databases">
        <authorList>
            <person name="Bliznina A."/>
        </authorList>
    </citation>
    <scope>NUCLEOTIDE SEQUENCE [LARGE SCALE GENOMIC DNA]</scope>
</reference>
<feature type="signal peptide" evidence="3">
    <location>
        <begin position="1"/>
        <end position="18"/>
    </location>
</feature>
<organism evidence="4 5">
    <name type="scientific">Oikopleura dioica</name>
    <name type="common">Tunicate</name>
    <dbReference type="NCBI Taxonomy" id="34765"/>
    <lineage>
        <taxon>Eukaryota</taxon>
        <taxon>Metazoa</taxon>
        <taxon>Chordata</taxon>
        <taxon>Tunicata</taxon>
        <taxon>Appendicularia</taxon>
        <taxon>Copelata</taxon>
        <taxon>Oikopleuridae</taxon>
        <taxon>Oikopleura</taxon>
    </lineage>
</organism>
<proteinExistence type="predicted"/>
<feature type="compositionally biased region" description="Low complexity" evidence="1">
    <location>
        <begin position="738"/>
        <end position="749"/>
    </location>
</feature>